<sequence>MLAPPAADPEHGDQEPEAGRREAIDLTALRALRESRMDVEALDLAAERLRHLQDAFTKAAADSRARADRYTEQDEAGPVHPVRQDDQRAHRPQQPGPHSGREAGH</sequence>
<name>A0ABM5TX21_9ACTN</name>
<dbReference type="EMBL" id="CP011497">
    <property type="protein sequence ID" value="AKJ15696.1"/>
    <property type="molecule type" value="Genomic_DNA"/>
</dbReference>
<feature type="region of interest" description="Disordered" evidence="1">
    <location>
        <begin position="1"/>
        <end position="23"/>
    </location>
</feature>
<protein>
    <submittedName>
        <fullName evidence="2">Uncharacterized protein</fullName>
    </submittedName>
</protein>
<keyword evidence="3" id="KW-1185">Reference proteome</keyword>
<organism evidence="2 3">
    <name type="scientific">Streptomyces incarnatus</name>
    <dbReference type="NCBI Taxonomy" id="665007"/>
    <lineage>
        <taxon>Bacteria</taxon>
        <taxon>Bacillati</taxon>
        <taxon>Actinomycetota</taxon>
        <taxon>Actinomycetes</taxon>
        <taxon>Kitasatosporales</taxon>
        <taxon>Streptomycetaceae</taxon>
        <taxon>Streptomyces</taxon>
    </lineage>
</organism>
<gene>
    <name evidence="2" type="ORF">ABB07_38270</name>
</gene>
<evidence type="ECO:0000256" key="1">
    <source>
        <dbReference type="SAM" id="MobiDB-lite"/>
    </source>
</evidence>
<reference evidence="2 3" key="1">
    <citation type="journal article" date="2015" name="ISME J.">
        <title>Draft Genome Sequence of Streptomyces incarnatus NRRL8089, which Produces the Nucleoside Antibiotic Sinefungin.</title>
        <authorList>
            <person name="Oshima K."/>
            <person name="Hattori M."/>
            <person name="Shimizu H."/>
            <person name="Fukuda K."/>
            <person name="Nemoto M."/>
            <person name="Inagaki K."/>
            <person name="Tamura T."/>
        </authorList>
    </citation>
    <scope>NUCLEOTIDE SEQUENCE [LARGE SCALE GENOMIC DNA]</scope>
    <source>
        <strain evidence="2 3">NRRL 8089</strain>
    </source>
</reference>
<feature type="compositionally biased region" description="Basic and acidic residues" evidence="1">
    <location>
        <begin position="61"/>
        <end position="72"/>
    </location>
</feature>
<feature type="region of interest" description="Disordered" evidence="1">
    <location>
        <begin position="57"/>
        <end position="105"/>
    </location>
</feature>
<proteinExistence type="predicted"/>
<accession>A0ABM5TX21</accession>
<dbReference type="Proteomes" id="UP000035366">
    <property type="component" value="Chromosome"/>
</dbReference>
<evidence type="ECO:0000313" key="2">
    <source>
        <dbReference type="EMBL" id="AKJ15696.1"/>
    </source>
</evidence>
<feature type="compositionally biased region" description="Basic and acidic residues" evidence="1">
    <location>
        <begin position="8"/>
        <end position="23"/>
    </location>
</feature>
<evidence type="ECO:0000313" key="3">
    <source>
        <dbReference type="Proteomes" id="UP000035366"/>
    </source>
</evidence>